<evidence type="ECO:0000256" key="5">
    <source>
        <dbReference type="ARBA" id="ARBA00023136"/>
    </source>
</evidence>
<feature type="transmembrane region" description="Helical" evidence="6">
    <location>
        <begin position="148"/>
        <end position="166"/>
    </location>
</feature>
<evidence type="ECO:0000256" key="6">
    <source>
        <dbReference type="SAM" id="Phobius"/>
    </source>
</evidence>
<keyword evidence="4 6" id="KW-1133">Transmembrane helix</keyword>
<evidence type="ECO:0000313" key="10">
    <source>
        <dbReference type="Proteomes" id="UP000776983"/>
    </source>
</evidence>
<feature type="domain" description="ResB-like" evidence="8">
    <location>
        <begin position="1"/>
        <end position="649"/>
    </location>
</feature>
<keyword evidence="2 6" id="KW-0812">Transmembrane</keyword>
<evidence type="ECO:0000256" key="4">
    <source>
        <dbReference type="ARBA" id="ARBA00022989"/>
    </source>
</evidence>
<protein>
    <submittedName>
        <fullName evidence="9">Cytochrome c biogenesis protein ResB</fullName>
    </submittedName>
</protein>
<evidence type="ECO:0000256" key="2">
    <source>
        <dbReference type="ARBA" id="ARBA00022692"/>
    </source>
</evidence>
<evidence type="ECO:0000256" key="3">
    <source>
        <dbReference type="ARBA" id="ARBA00022748"/>
    </source>
</evidence>
<feature type="signal peptide" evidence="7">
    <location>
        <begin position="1"/>
        <end position="22"/>
    </location>
</feature>
<keyword evidence="3" id="KW-0201">Cytochrome c-type biogenesis</keyword>
<dbReference type="InterPro" id="IPR007816">
    <property type="entry name" value="ResB-like_domain"/>
</dbReference>
<proteinExistence type="predicted"/>
<dbReference type="EMBL" id="JACDXW010000007">
    <property type="protein sequence ID" value="MCB5364675.1"/>
    <property type="molecule type" value="Genomic_DNA"/>
</dbReference>
<keyword evidence="5 6" id="KW-0472">Membrane</keyword>
<comment type="caution">
    <text evidence="9">The sequence shown here is derived from an EMBL/GenBank/DDBJ whole genome shotgun (WGS) entry which is preliminary data.</text>
</comment>
<evidence type="ECO:0000256" key="1">
    <source>
        <dbReference type="ARBA" id="ARBA00004141"/>
    </source>
</evidence>
<comment type="subcellular location">
    <subcellularLocation>
        <location evidence="1">Membrane</location>
        <topology evidence="1">Multi-pass membrane protein</topology>
    </subcellularLocation>
</comment>
<dbReference type="InterPro" id="IPR023494">
    <property type="entry name" value="Cyt_c_bgen_Ccs1/CcsB/ResB"/>
</dbReference>
<accession>A0ABS8CF65</accession>
<feature type="chain" id="PRO_5046465980" evidence="7">
    <location>
        <begin position="23"/>
        <end position="660"/>
    </location>
</feature>
<dbReference type="PANTHER" id="PTHR31566">
    <property type="entry name" value="CYTOCHROME C BIOGENESIS PROTEIN CCS1, CHLOROPLASTIC"/>
    <property type="match status" value="1"/>
</dbReference>
<dbReference type="Proteomes" id="UP000776983">
    <property type="component" value="Unassembled WGS sequence"/>
</dbReference>
<feature type="transmembrane region" description="Helical" evidence="6">
    <location>
        <begin position="594"/>
        <end position="613"/>
    </location>
</feature>
<sequence>MRFAISLLLFICVASIIGTVLAQNQLASTYVDQFGPFWFEVFDKFSIWQIYNSWWFLLIMGFLVVSTSLCLLRNAPRMIRDMGSFRETVREGSLKVFPNRVEVVSALSVPEVLAQARGWLDAHGYRAKLREDADGVMVAAKKGSANRLGYIFAHVSIVVICIGGLLDSELPVRLQVWLGGKQPVTENMLIADVPESGRLPAGNISFRGNVFLPDGSQTRHGVVSVGEGVLVQPLPFSIKLERFYIDYYSTGMPSSFKSDVEVTDLQTGDTFKQTIEVNEPLRHRGVTVYQSSFDDGGSRLWLQAWPLTGDSAVPQSLEGTVGQTSDLVLSTDGQPRKMAVDLTGLRVINVENLVPGAEPQPRAAWEHVAAVTGSAAGANNEYLRNVGPSVEYRILDEDGQAYQYHHYMLPMELDGQDVFLAGVRTSPAESYRYVRIPADANHSLTEFMHLRAALNNEAKRQAAAEAFARYNATPAQRESLTLAARGALESFARAGFNEMLERIPEQERERVLGLAVPMVQMSLFELYDLDRQSRGLPALAREGQAGEQANDWARTALLALTNLPDYPAPVFLQLQTFEQVQASVFQVTRTPGKFVVYLGCLFLIIGVFAMFYIRDRRVWIWVRADAQGSRVLAAMATQKPTLDFTREFERFREAVTRLSA</sequence>
<name>A0ABS8CF65_9BURK</name>
<gene>
    <name evidence="9" type="ORF">H0484_13040</name>
</gene>
<organism evidence="9 10">
    <name type="scientific">Mesopusillimonas faecipullorum</name>
    <dbReference type="NCBI Taxonomy" id="2755040"/>
    <lineage>
        <taxon>Bacteria</taxon>
        <taxon>Pseudomonadati</taxon>
        <taxon>Pseudomonadota</taxon>
        <taxon>Betaproteobacteria</taxon>
        <taxon>Burkholderiales</taxon>
        <taxon>Alcaligenaceae</taxon>
        <taxon>Mesopusillimonas</taxon>
    </lineage>
</organism>
<reference evidence="9 10" key="1">
    <citation type="submission" date="2020-07" db="EMBL/GenBank/DDBJ databases">
        <title>Pusillimonas sp. nov., isolated from poultry manure in Taiwan.</title>
        <authorList>
            <person name="Lin S.-Y."/>
            <person name="Tang Y.-S."/>
            <person name="Young C.-C."/>
        </authorList>
    </citation>
    <scope>NUCLEOTIDE SEQUENCE [LARGE SCALE GENOMIC DNA]</scope>
    <source>
        <strain evidence="9 10">CC-YST705</strain>
    </source>
</reference>
<evidence type="ECO:0000256" key="7">
    <source>
        <dbReference type="SAM" id="SignalP"/>
    </source>
</evidence>
<keyword evidence="7" id="KW-0732">Signal</keyword>
<dbReference type="PANTHER" id="PTHR31566:SF0">
    <property type="entry name" value="CYTOCHROME C BIOGENESIS PROTEIN CCS1, CHLOROPLASTIC"/>
    <property type="match status" value="1"/>
</dbReference>
<evidence type="ECO:0000313" key="9">
    <source>
        <dbReference type="EMBL" id="MCB5364675.1"/>
    </source>
</evidence>
<feature type="transmembrane region" description="Helical" evidence="6">
    <location>
        <begin position="54"/>
        <end position="72"/>
    </location>
</feature>
<evidence type="ECO:0000259" key="8">
    <source>
        <dbReference type="Pfam" id="PF05140"/>
    </source>
</evidence>
<dbReference type="Pfam" id="PF05140">
    <property type="entry name" value="ResB"/>
    <property type="match status" value="1"/>
</dbReference>
<keyword evidence="10" id="KW-1185">Reference proteome</keyword>